<dbReference type="EC" id="2.4.1.-" evidence="10"/>
<evidence type="ECO:0000256" key="10">
    <source>
        <dbReference type="RuleBase" id="RU363063"/>
    </source>
</evidence>
<accession>A0ABR1A8H4</accession>
<proteinExistence type="inferred from homology"/>
<protein>
    <recommendedName>
        <fullName evidence="10">Hexosyltransferase</fullName>
        <ecNumber evidence="10">2.4.1.-</ecNumber>
    </recommendedName>
</protein>
<comment type="caution">
    <text evidence="11">The sequence shown here is derived from an EMBL/GenBank/DDBJ whole genome shotgun (WGS) entry which is preliminary data.</text>
</comment>
<organism evidence="11 12">
    <name type="scientific">Huso huso</name>
    <name type="common">Beluga</name>
    <name type="synonym">Acipenser huso</name>
    <dbReference type="NCBI Taxonomy" id="61971"/>
    <lineage>
        <taxon>Eukaryota</taxon>
        <taxon>Metazoa</taxon>
        <taxon>Chordata</taxon>
        <taxon>Craniata</taxon>
        <taxon>Vertebrata</taxon>
        <taxon>Euteleostomi</taxon>
        <taxon>Actinopterygii</taxon>
        <taxon>Chondrostei</taxon>
        <taxon>Acipenseriformes</taxon>
        <taxon>Acipenseridae</taxon>
        <taxon>Huso</taxon>
    </lineage>
</organism>
<name>A0ABR1A8H4_HUSHU</name>
<comment type="subcellular location">
    <subcellularLocation>
        <location evidence="1 10">Golgi apparatus membrane</location>
        <topology evidence="1 10">Single-pass type II membrane protein</topology>
    </subcellularLocation>
</comment>
<evidence type="ECO:0000256" key="2">
    <source>
        <dbReference type="ARBA" id="ARBA00008661"/>
    </source>
</evidence>
<dbReference type="InterPro" id="IPR002659">
    <property type="entry name" value="Glyco_trans_31"/>
</dbReference>
<keyword evidence="9 10" id="KW-0472">Membrane</keyword>
<evidence type="ECO:0000256" key="6">
    <source>
        <dbReference type="ARBA" id="ARBA00022968"/>
    </source>
</evidence>
<evidence type="ECO:0000256" key="1">
    <source>
        <dbReference type="ARBA" id="ARBA00004323"/>
    </source>
</evidence>
<dbReference type="Proteomes" id="UP001369086">
    <property type="component" value="Unassembled WGS sequence"/>
</dbReference>
<comment type="similarity">
    <text evidence="2 10">Belongs to the glycosyltransferase 31 family.</text>
</comment>
<keyword evidence="6 10" id="KW-0735">Signal-anchor</keyword>
<dbReference type="PANTHER" id="PTHR11214">
    <property type="entry name" value="BETA-1,3-N-ACETYLGLUCOSAMINYLTRANSFERASE"/>
    <property type="match status" value="1"/>
</dbReference>
<evidence type="ECO:0000313" key="12">
    <source>
        <dbReference type="Proteomes" id="UP001369086"/>
    </source>
</evidence>
<keyword evidence="5 10" id="KW-0812">Transmembrane</keyword>
<keyword evidence="3 10" id="KW-0328">Glycosyltransferase</keyword>
<keyword evidence="4" id="KW-0808">Transferase</keyword>
<evidence type="ECO:0000313" key="11">
    <source>
        <dbReference type="EMBL" id="KAK6493402.1"/>
    </source>
</evidence>
<keyword evidence="8 10" id="KW-0333">Golgi apparatus</keyword>
<gene>
    <name evidence="11" type="ORF">HHUSO_G2982</name>
</gene>
<sequence length="330" mass="38108">MYLACVFFLFSTDIFRKLLHGKTRLKQSVFLLSLLSILLILNCLPYPALHRSFLQHQHQRHYPVLKRPLSCSGGKPLFLLIAIKSLAENADRRAAIRSTWGREGTVGGMQVKRVFLLAESERQIRNQAAGGILEEESLEHGDILQWGFRESFFNVTLKEYLFWRWFGEDCASVVQYIWKGDDDVFVNIDNVIRYLKGNSNPKLYMGKAFVNWYPVRIWWNKYYIPMSMYSGKSYPPYIGGGGYLLSRESILLLSKASAWVHLFPIDDVYVGMCAQAANISAQDHPGFITYEDLPFEPCEYRKLMVVHKVQPNELYLMWSLVKHQGQSCPG</sequence>
<evidence type="ECO:0000256" key="8">
    <source>
        <dbReference type="ARBA" id="ARBA00023034"/>
    </source>
</evidence>
<keyword evidence="7 10" id="KW-1133">Transmembrane helix</keyword>
<feature type="transmembrane region" description="Helical" evidence="10">
    <location>
        <begin position="29"/>
        <end position="49"/>
    </location>
</feature>
<evidence type="ECO:0000256" key="4">
    <source>
        <dbReference type="ARBA" id="ARBA00022679"/>
    </source>
</evidence>
<dbReference type="Pfam" id="PF01762">
    <property type="entry name" value="Galactosyl_T"/>
    <property type="match status" value="1"/>
</dbReference>
<keyword evidence="12" id="KW-1185">Reference proteome</keyword>
<evidence type="ECO:0000256" key="7">
    <source>
        <dbReference type="ARBA" id="ARBA00022989"/>
    </source>
</evidence>
<evidence type="ECO:0000256" key="3">
    <source>
        <dbReference type="ARBA" id="ARBA00022676"/>
    </source>
</evidence>
<dbReference type="Gene3D" id="3.90.550.50">
    <property type="match status" value="1"/>
</dbReference>
<reference evidence="11 12" key="1">
    <citation type="submission" date="2021-05" db="EMBL/GenBank/DDBJ databases">
        <authorList>
            <person name="Zahm M."/>
            <person name="Klopp C."/>
            <person name="Cabau C."/>
            <person name="Kuhl H."/>
            <person name="Suciu R."/>
            <person name="Ciorpac M."/>
            <person name="Holostenco D."/>
            <person name="Gessner J."/>
            <person name="Wuertz S."/>
            <person name="Hohne C."/>
            <person name="Stock M."/>
            <person name="Gislard M."/>
            <person name="Lluch J."/>
            <person name="Milhes M."/>
            <person name="Lampietro C."/>
            <person name="Lopez Roques C."/>
            <person name="Donnadieu C."/>
            <person name="Du K."/>
            <person name="Schartl M."/>
            <person name="Guiguen Y."/>
        </authorList>
    </citation>
    <scope>NUCLEOTIDE SEQUENCE [LARGE SCALE GENOMIC DNA]</scope>
    <source>
        <strain evidence="11">Hh-F2</strain>
        <tissue evidence="11">Blood</tissue>
    </source>
</reference>
<dbReference type="EMBL" id="JAHFZB010000002">
    <property type="protein sequence ID" value="KAK6493402.1"/>
    <property type="molecule type" value="Genomic_DNA"/>
</dbReference>
<evidence type="ECO:0000256" key="9">
    <source>
        <dbReference type="ARBA" id="ARBA00023136"/>
    </source>
</evidence>
<evidence type="ECO:0000256" key="5">
    <source>
        <dbReference type="ARBA" id="ARBA00022692"/>
    </source>
</evidence>
<dbReference type="PANTHER" id="PTHR11214:SF368">
    <property type="entry name" value="N-ACETYLLACTOSAMINIDE BETA-1,3-N-ACETYLGLUCOSAMINYLTRANSFERASE 4"/>
    <property type="match status" value="1"/>
</dbReference>